<protein>
    <submittedName>
        <fullName evidence="2">Uncharacterized protein LOC114828189</fullName>
    </submittedName>
</protein>
<dbReference type="GeneID" id="114828189"/>
<name>A0AAJ7WHI9_9ACAR</name>
<gene>
    <name evidence="2" type="primary">LOC114828189</name>
</gene>
<evidence type="ECO:0000313" key="2">
    <source>
        <dbReference type="RefSeq" id="XP_028967067.1"/>
    </source>
</evidence>
<reference evidence="2" key="1">
    <citation type="submission" date="2025-08" db="UniProtKB">
        <authorList>
            <consortium name="RefSeq"/>
        </authorList>
    </citation>
    <scope>IDENTIFICATION</scope>
</reference>
<accession>A0AAJ7WHI9</accession>
<evidence type="ECO:0000313" key="1">
    <source>
        <dbReference type="Proteomes" id="UP000694867"/>
    </source>
</evidence>
<proteinExistence type="predicted"/>
<dbReference type="RefSeq" id="XP_028967067.1">
    <property type="nucleotide sequence ID" value="XM_029111234.1"/>
</dbReference>
<dbReference type="KEGG" id="goe:114828189"/>
<dbReference type="AlphaFoldDB" id="A0AAJ7WHI9"/>
<sequence>MCRVVFWWILESRNFTFKSTRSYAEKTPCIHAILVEMKLTPSVLIGLSVIAQHRTVSQDLEYKENNIPDFNFCVYSLEPLRVLVSCFLGRLPGEFATEFTNTVQEAFGGLEVVECLKFICKNNNDDGSMLMVTWIDELEEHHKRAARLAVWDCMDEHRSIVESAA</sequence>
<keyword evidence="1" id="KW-1185">Reference proteome</keyword>
<organism evidence="1 2">
    <name type="scientific">Galendromus occidentalis</name>
    <name type="common">western predatory mite</name>
    <dbReference type="NCBI Taxonomy" id="34638"/>
    <lineage>
        <taxon>Eukaryota</taxon>
        <taxon>Metazoa</taxon>
        <taxon>Ecdysozoa</taxon>
        <taxon>Arthropoda</taxon>
        <taxon>Chelicerata</taxon>
        <taxon>Arachnida</taxon>
        <taxon>Acari</taxon>
        <taxon>Parasitiformes</taxon>
        <taxon>Mesostigmata</taxon>
        <taxon>Gamasina</taxon>
        <taxon>Phytoseioidea</taxon>
        <taxon>Phytoseiidae</taxon>
        <taxon>Typhlodrominae</taxon>
        <taxon>Galendromus</taxon>
    </lineage>
</organism>
<dbReference type="Proteomes" id="UP000694867">
    <property type="component" value="Unplaced"/>
</dbReference>